<dbReference type="PANTHER" id="PTHR34975">
    <property type="entry name" value="SPORE GERMINATION PROTEIN A2"/>
    <property type="match status" value="1"/>
</dbReference>
<feature type="transmembrane region" description="Helical" evidence="8">
    <location>
        <begin position="216"/>
        <end position="233"/>
    </location>
</feature>
<evidence type="ECO:0000256" key="8">
    <source>
        <dbReference type="SAM" id="Phobius"/>
    </source>
</evidence>
<comment type="similarity">
    <text evidence="2">Belongs to the amino acid-polyamine-organocation (APC) superfamily. Spore germination protein (SGP) (TC 2.A.3.9) family.</text>
</comment>
<accession>A0A6A7K7K6</accession>
<feature type="transmembrane region" description="Helical" evidence="8">
    <location>
        <begin position="40"/>
        <end position="60"/>
    </location>
</feature>
<dbReference type="AlphaFoldDB" id="A0A6A7K7K6"/>
<dbReference type="InterPro" id="IPR004761">
    <property type="entry name" value="Spore_GerAB"/>
</dbReference>
<evidence type="ECO:0000313" key="9">
    <source>
        <dbReference type="EMBL" id="MPW25469.1"/>
    </source>
</evidence>
<evidence type="ECO:0000256" key="3">
    <source>
        <dbReference type="ARBA" id="ARBA00022448"/>
    </source>
</evidence>
<dbReference type="GO" id="GO:0009847">
    <property type="term" value="P:spore germination"/>
    <property type="evidence" value="ECO:0007669"/>
    <property type="project" value="InterPro"/>
</dbReference>
<feature type="transmembrane region" description="Helical" evidence="8">
    <location>
        <begin position="182"/>
        <end position="204"/>
    </location>
</feature>
<evidence type="ECO:0000256" key="4">
    <source>
        <dbReference type="ARBA" id="ARBA00022544"/>
    </source>
</evidence>
<comment type="caution">
    <text evidence="9">The sequence shown here is derived from an EMBL/GenBank/DDBJ whole genome shotgun (WGS) entry which is preliminary data.</text>
</comment>
<evidence type="ECO:0000313" key="10">
    <source>
        <dbReference type="Proteomes" id="UP000440004"/>
    </source>
</evidence>
<feature type="transmembrane region" description="Helical" evidence="8">
    <location>
        <begin position="119"/>
        <end position="137"/>
    </location>
</feature>
<dbReference type="RefSeq" id="WP_152802987.1">
    <property type="nucleotide sequence ID" value="NZ_WHNX01000008.1"/>
</dbReference>
<comment type="subcellular location">
    <subcellularLocation>
        <location evidence="1">Membrane</location>
        <topology evidence="1">Multi-pass membrane protein</topology>
    </subcellularLocation>
</comment>
<dbReference type="GO" id="GO:0016020">
    <property type="term" value="C:membrane"/>
    <property type="evidence" value="ECO:0007669"/>
    <property type="project" value="UniProtKB-SubCell"/>
</dbReference>
<keyword evidence="7 8" id="KW-0472">Membrane</keyword>
<gene>
    <name evidence="9" type="ORF">GC105_06680</name>
</gene>
<keyword evidence="5 8" id="KW-0812">Transmembrane</keyword>
<keyword evidence="3" id="KW-0813">Transport</keyword>
<feature type="transmembrane region" description="Helical" evidence="8">
    <location>
        <begin position="336"/>
        <end position="354"/>
    </location>
</feature>
<evidence type="ECO:0000256" key="5">
    <source>
        <dbReference type="ARBA" id="ARBA00022692"/>
    </source>
</evidence>
<sequence>MNIKEGKINNSQLMFLVASFMLGTSTFIHFMDTIAFHDSWLAILTAFVICIPFVLCYSALAKRFQGKDLIQINDIIYGSFLGKIISILYIVYFFLLLSLNLKGLGDFYVGYVMPETPKPVFIIIFALVCAYTVGHGLEPMARISHLTVTYAIFVITGTFLLLYSEVDFTNFLPIFELPIKDFIQSVHIVAAIPFCEVMVFLMVMPSLNNFGEVNKYMLLGFALGALCLLVISVRDTSVLGTSSFISNNAAYQTVRIIEIGEFFTRIEIVVAMGITICLFIKICVLYYITLASIAQLLKLKSYKTLIIPIGGIAIIIAFIAYDSIVSHNYSAKNYHVFYTIPYQFIIPPVSLLIAKLRRLPKRKGRELI</sequence>
<keyword evidence="10" id="KW-1185">Reference proteome</keyword>
<feature type="transmembrane region" description="Helical" evidence="8">
    <location>
        <begin position="12"/>
        <end position="34"/>
    </location>
</feature>
<dbReference type="NCBIfam" id="TIGR00912">
    <property type="entry name" value="2A0309"/>
    <property type="match status" value="1"/>
</dbReference>
<organism evidence="9 10">
    <name type="scientific">Alkalibaculum sporogenes</name>
    <dbReference type="NCBI Taxonomy" id="2655001"/>
    <lineage>
        <taxon>Bacteria</taxon>
        <taxon>Bacillati</taxon>
        <taxon>Bacillota</taxon>
        <taxon>Clostridia</taxon>
        <taxon>Eubacteriales</taxon>
        <taxon>Eubacteriaceae</taxon>
        <taxon>Alkalibaculum</taxon>
    </lineage>
</organism>
<evidence type="ECO:0000256" key="6">
    <source>
        <dbReference type="ARBA" id="ARBA00022989"/>
    </source>
</evidence>
<feature type="transmembrane region" description="Helical" evidence="8">
    <location>
        <begin position="305"/>
        <end position="324"/>
    </location>
</feature>
<feature type="transmembrane region" description="Helical" evidence="8">
    <location>
        <begin position="80"/>
        <end position="99"/>
    </location>
</feature>
<proteinExistence type="inferred from homology"/>
<reference evidence="9 10" key="1">
    <citation type="submission" date="2019-10" db="EMBL/GenBank/DDBJ databases">
        <title>Alkalibaculum tamaniensis sp.nov., a new alkaliphilic acetogen, isolated on methoxylated aromatics from a mud volcano.</title>
        <authorList>
            <person name="Khomyakova M.A."/>
            <person name="Merkel A.Y."/>
            <person name="Bonch-Osmolovskaya E.A."/>
            <person name="Slobodkin A.I."/>
        </authorList>
    </citation>
    <scope>NUCLEOTIDE SEQUENCE [LARGE SCALE GENOMIC DNA]</scope>
    <source>
        <strain evidence="9 10">M08DMB</strain>
    </source>
</reference>
<protein>
    <submittedName>
        <fullName evidence="9">GerAB/ArcD/ProY family transporter</fullName>
    </submittedName>
</protein>
<evidence type="ECO:0000256" key="7">
    <source>
        <dbReference type="ARBA" id="ARBA00023136"/>
    </source>
</evidence>
<keyword evidence="6 8" id="KW-1133">Transmembrane helix</keyword>
<dbReference type="Proteomes" id="UP000440004">
    <property type="component" value="Unassembled WGS sequence"/>
</dbReference>
<feature type="transmembrane region" description="Helical" evidence="8">
    <location>
        <begin position="268"/>
        <end position="293"/>
    </location>
</feature>
<name>A0A6A7K7K6_9FIRM</name>
<keyword evidence="4" id="KW-0309">Germination</keyword>
<feature type="transmembrane region" description="Helical" evidence="8">
    <location>
        <begin position="144"/>
        <end position="162"/>
    </location>
</feature>
<dbReference type="EMBL" id="WHNX01000008">
    <property type="protein sequence ID" value="MPW25469.1"/>
    <property type="molecule type" value="Genomic_DNA"/>
</dbReference>
<dbReference type="Pfam" id="PF03845">
    <property type="entry name" value="Spore_permease"/>
    <property type="match status" value="1"/>
</dbReference>
<evidence type="ECO:0000256" key="1">
    <source>
        <dbReference type="ARBA" id="ARBA00004141"/>
    </source>
</evidence>
<dbReference type="PANTHER" id="PTHR34975:SF2">
    <property type="entry name" value="SPORE GERMINATION PROTEIN A2"/>
    <property type="match status" value="1"/>
</dbReference>
<evidence type="ECO:0000256" key="2">
    <source>
        <dbReference type="ARBA" id="ARBA00007998"/>
    </source>
</evidence>